<evidence type="ECO:0000313" key="13">
    <source>
        <dbReference type="Proteomes" id="UP000017246"/>
    </source>
</evidence>
<evidence type="ECO:0000256" key="8">
    <source>
        <dbReference type="ARBA" id="ARBA00041091"/>
    </source>
</evidence>
<evidence type="ECO:0000256" key="2">
    <source>
        <dbReference type="ARBA" id="ARBA00009598"/>
    </source>
</evidence>
<evidence type="ECO:0000256" key="6">
    <source>
        <dbReference type="ARBA" id="ARBA00022989"/>
    </source>
</evidence>
<dbReference type="OrthoDB" id="3639251at2759"/>
<dbReference type="InterPro" id="IPR020846">
    <property type="entry name" value="MFS_dom"/>
</dbReference>
<evidence type="ECO:0000256" key="3">
    <source>
        <dbReference type="ARBA" id="ARBA00022448"/>
    </source>
</evidence>
<name>A0A068YHK0_ECHMU</name>
<reference evidence="12" key="2">
    <citation type="submission" date="2015-11" db="EMBL/GenBank/DDBJ databases">
        <authorList>
            <person name="Zhang Y."/>
            <person name="Guo Z."/>
        </authorList>
    </citation>
    <scope>NUCLEOTIDE SEQUENCE</scope>
</reference>
<dbReference type="AlphaFoldDB" id="A0A068YHK0"/>
<dbReference type="GO" id="GO:0016020">
    <property type="term" value="C:membrane"/>
    <property type="evidence" value="ECO:0007669"/>
    <property type="project" value="UniProtKB-SubCell"/>
</dbReference>
<dbReference type="PIRSF" id="PIRSF002808">
    <property type="entry name" value="Hexose_phosphate_transp"/>
    <property type="match status" value="1"/>
</dbReference>
<evidence type="ECO:0000256" key="7">
    <source>
        <dbReference type="ARBA" id="ARBA00023136"/>
    </source>
</evidence>
<dbReference type="GO" id="GO:0022857">
    <property type="term" value="F:transmembrane transporter activity"/>
    <property type="evidence" value="ECO:0007669"/>
    <property type="project" value="InterPro"/>
</dbReference>
<proteinExistence type="inferred from homology"/>
<keyword evidence="7 10" id="KW-0472">Membrane</keyword>
<evidence type="ECO:0000256" key="9">
    <source>
        <dbReference type="ARBA" id="ARBA00042039"/>
    </source>
</evidence>
<feature type="transmembrane region" description="Helical" evidence="10">
    <location>
        <begin position="401"/>
        <end position="429"/>
    </location>
</feature>
<keyword evidence="13" id="KW-1185">Reference proteome</keyword>
<evidence type="ECO:0000256" key="10">
    <source>
        <dbReference type="SAM" id="Phobius"/>
    </source>
</evidence>
<feature type="transmembrane region" description="Helical" evidence="10">
    <location>
        <begin position="515"/>
        <end position="539"/>
    </location>
</feature>
<dbReference type="STRING" id="6211.A0A068YHK0"/>
<feature type="transmembrane region" description="Helical" evidence="10">
    <location>
        <begin position="138"/>
        <end position="164"/>
    </location>
</feature>
<gene>
    <name evidence="12" type="ORF">EmuJ_001051500</name>
</gene>
<keyword evidence="6 10" id="KW-1133">Transmembrane helix</keyword>
<reference evidence="12" key="1">
    <citation type="journal article" date="2013" name="Nature">
        <title>The genomes of four tapeworm species reveal adaptations to parasitism.</title>
        <authorList>
            <person name="Tsai I.J."/>
            <person name="Zarowiecki M."/>
            <person name="Holroyd N."/>
            <person name="Garciarrubio A."/>
            <person name="Sanchez-Flores A."/>
            <person name="Brooks K.L."/>
            <person name="Tracey A."/>
            <person name="Bobes R.J."/>
            <person name="Fragoso G."/>
            <person name="Sciutto E."/>
            <person name="Aslett M."/>
            <person name="Beasley H."/>
            <person name="Bennett H.M."/>
            <person name="Cai J."/>
            <person name="Camicia F."/>
            <person name="Clark R."/>
            <person name="Cucher M."/>
            <person name="De Silva N."/>
            <person name="Day T.A."/>
            <person name="Deplazes P."/>
            <person name="Estrada K."/>
            <person name="Fernandez C."/>
            <person name="Holland P.W."/>
            <person name="Hou J."/>
            <person name="Hu S."/>
            <person name="Huckvale T."/>
            <person name="Hung S.S."/>
            <person name="Kamenetzky L."/>
            <person name="Keane J.A."/>
            <person name="Kiss F."/>
            <person name="Koziol U."/>
            <person name="Lambert O."/>
            <person name="Liu K."/>
            <person name="Luo X."/>
            <person name="Luo Y."/>
            <person name="Macchiaroli N."/>
            <person name="Nichol S."/>
            <person name="Paps J."/>
            <person name="Parkinson J."/>
            <person name="Pouchkina-Stantcheva N."/>
            <person name="Riddiford N."/>
            <person name="Rosenzvit M."/>
            <person name="Salinas G."/>
            <person name="Wasmuth J.D."/>
            <person name="Zamanian M."/>
            <person name="Zheng Y."/>
            <person name="Cai X."/>
            <person name="Soberon X."/>
            <person name="Olson P.D."/>
            <person name="Laclette J.P."/>
            <person name="Brehm K."/>
            <person name="Berriman M."/>
            <person name="Garciarrubio A."/>
            <person name="Bobes R.J."/>
            <person name="Fragoso G."/>
            <person name="Sanchez-Flores A."/>
            <person name="Estrada K."/>
            <person name="Cevallos M.A."/>
            <person name="Morett E."/>
            <person name="Gonzalez V."/>
            <person name="Portillo T."/>
            <person name="Ochoa-Leyva A."/>
            <person name="Jose M.V."/>
            <person name="Sciutto E."/>
            <person name="Landa A."/>
            <person name="Jimenez L."/>
            <person name="Valdes V."/>
            <person name="Carrero J.C."/>
            <person name="Larralde C."/>
            <person name="Morales-Montor J."/>
            <person name="Limon-Lason J."/>
            <person name="Soberon X."/>
            <person name="Laclette J.P."/>
        </authorList>
    </citation>
    <scope>NUCLEOTIDE SEQUENCE [LARGE SCALE GENOMIC DNA]</scope>
</reference>
<evidence type="ECO:0000256" key="4">
    <source>
        <dbReference type="ARBA" id="ARBA00022597"/>
    </source>
</evidence>
<keyword evidence="5 10" id="KW-0812">Transmembrane</keyword>
<dbReference type="InterPro" id="IPR000849">
    <property type="entry name" value="Sugar_P_transporter"/>
</dbReference>
<evidence type="ECO:0000256" key="5">
    <source>
        <dbReference type="ARBA" id="ARBA00022692"/>
    </source>
</evidence>
<dbReference type="Proteomes" id="UP000017246">
    <property type="component" value="Unassembled WGS sequence"/>
</dbReference>
<organism evidence="12 13">
    <name type="scientific">Echinococcus multilocularis</name>
    <name type="common">Fox tapeworm</name>
    <dbReference type="NCBI Taxonomy" id="6211"/>
    <lineage>
        <taxon>Eukaryota</taxon>
        <taxon>Metazoa</taxon>
        <taxon>Spiralia</taxon>
        <taxon>Lophotrochozoa</taxon>
        <taxon>Platyhelminthes</taxon>
        <taxon>Cestoda</taxon>
        <taxon>Eucestoda</taxon>
        <taxon>Cyclophyllidea</taxon>
        <taxon>Taeniidae</taxon>
        <taxon>Echinococcus</taxon>
    </lineage>
</organism>
<dbReference type="OMA" id="WRIQIFA"/>
<feature type="transmembrane region" description="Helical" evidence="10">
    <location>
        <begin position="329"/>
        <end position="350"/>
    </location>
</feature>
<evidence type="ECO:0000313" key="12">
    <source>
        <dbReference type="EMBL" id="CDS42797.1"/>
    </source>
</evidence>
<dbReference type="PANTHER" id="PTHR43184">
    <property type="entry name" value="MAJOR FACILITATOR SUPERFAMILY TRANSPORTER 16, ISOFORM B"/>
    <property type="match status" value="1"/>
</dbReference>
<accession>A0A068YHK0</accession>
<dbReference type="SUPFAM" id="SSF103473">
    <property type="entry name" value="MFS general substrate transporter"/>
    <property type="match status" value="1"/>
</dbReference>
<comment type="similarity">
    <text evidence="2">Belongs to the major facilitator superfamily. Organophosphate:Pi antiporter (OPA) (TC 2.A.1.4) family.</text>
</comment>
<dbReference type="PROSITE" id="PS50850">
    <property type="entry name" value="MFS"/>
    <property type="match status" value="1"/>
</dbReference>
<dbReference type="InterPro" id="IPR036259">
    <property type="entry name" value="MFS_trans_sf"/>
</dbReference>
<feature type="transmembrane region" description="Helical" evidence="10">
    <location>
        <begin position="441"/>
        <end position="463"/>
    </location>
</feature>
<feature type="transmembrane region" description="Helical" evidence="10">
    <location>
        <begin position="21"/>
        <end position="38"/>
    </location>
</feature>
<evidence type="ECO:0000256" key="1">
    <source>
        <dbReference type="ARBA" id="ARBA00004141"/>
    </source>
</evidence>
<feature type="transmembrane region" description="Helical" evidence="10">
    <location>
        <begin position="86"/>
        <end position="103"/>
    </location>
</feature>
<dbReference type="Pfam" id="PF07690">
    <property type="entry name" value="MFS_1"/>
    <property type="match status" value="1"/>
</dbReference>
<sequence length="556" mass="60907">MMILPVGYVWIRSRFLHQSKGRHQIFILLLTFTVYVLYHASRKPLSVVKTVFHKKCIPTPSKEPNWCQWKPFDADDWSHLVGSLEYVYLVCYAFAMFPCGHLAERIDLRIFLTIGMVTSGFTTILFGLGYYFDIHIFAYYFIVQVLSLVSSMFFSEILAGFTQATGWPAVVTILSNWFGKARRGLIMGVWNAHTNVGNVLGSIIAGVFVNQQWGASFVVPGFLLGAGAYIVYIVLVDRPSSELDSASVPTHAVEQHSKYLTGYYGDVKTLANLSYKEKPISFCAALWLPNVMTYALALFFSKLVAYTFLYWLPNYLANVSSEGISAEKAAWLSTIFDIGGICGGILAGLLSDTTSSEPVTASPQESSLQTLYFRAVTCASMLLIAAPSLFFYQLIAASLSFTSMVVLFICGGLVTGPCALITTAVSADLGTQPSLQGNSKALATVTAIIDGTGSLGAALGPFLTGILVYYGWHAVFMMLIFADLVALAITLAIACRNRNGGAYEINARPLLAYAFHTLSFAHFLPSCSSSLVTCTMYFMKSFSTTKLPSNFNERLI</sequence>
<dbReference type="eggNOG" id="KOG2533">
    <property type="taxonomic scope" value="Eukaryota"/>
</dbReference>
<feature type="domain" description="Major facilitator superfamily (MFS) profile" evidence="11">
    <location>
        <begin position="27"/>
        <end position="498"/>
    </location>
</feature>
<protein>
    <recommendedName>
        <fullName evidence="8">Sugar phosphate exchanger 3</fullName>
    </recommendedName>
    <alternativeName>
        <fullName evidence="9">Solute carrier family 37 member 3</fullName>
    </alternativeName>
</protein>
<feature type="transmembrane region" description="Helical" evidence="10">
    <location>
        <begin position="371"/>
        <end position="395"/>
    </location>
</feature>
<comment type="subcellular location">
    <subcellularLocation>
        <location evidence="1">Membrane</location>
        <topology evidence="1">Multi-pass membrane protein</topology>
    </subcellularLocation>
</comment>
<feature type="transmembrane region" description="Helical" evidence="10">
    <location>
        <begin position="284"/>
        <end position="309"/>
    </location>
</feature>
<dbReference type="Gene3D" id="1.20.1250.20">
    <property type="entry name" value="MFS general substrate transporter like domains"/>
    <property type="match status" value="2"/>
</dbReference>
<feature type="transmembrane region" description="Helical" evidence="10">
    <location>
        <begin position="110"/>
        <end position="132"/>
    </location>
</feature>
<keyword evidence="3" id="KW-0813">Transport</keyword>
<keyword evidence="4" id="KW-0762">Sugar transport</keyword>
<feature type="transmembrane region" description="Helical" evidence="10">
    <location>
        <begin position="469"/>
        <end position="494"/>
    </location>
</feature>
<evidence type="ECO:0000259" key="11">
    <source>
        <dbReference type="PROSITE" id="PS50850"/>
    </source>
</evidence>
<dbReference type="InterPro" id="IPR011701">
    <property type="entry name" value="MFS"/>
</dbReference>
<dbReference type="PANTHER" id="PTHR43184:SF12">
    <property type="entry name" value="SUGAR PHOSPHATE EXCHANGER 3"/>
    <property type="match status" value="1"/>
</dbReference>
<feature type="transmembrane region" description="Helical" evidence="10">
    <location>
        <begin position="215"/>
        <end position="235"/>
    </location>
</feature>
<dbReference type="EMBL" id="LN902842">
    <property type="protein sequence ID" value="CDS42797.1"/>
    <property type="molecule type" value="Genomic_DNA"/>
</dbReference>